<dbReference type="PRINTS" id="PR00371">
    <property type="entry name" value="FPNCR"/>
</dbReference>
<dbReference type="InterPro" id="IPR017938">
    <property type="entry name" value="Riboflavin_synthase-like_b-brl"/>
</dbReference>
<evidence type="ECO:0000256" key="8">
    <source>
        <dbReference type="ARBA" id="ARBA00023136"/>
    </source>
</evidence>
<evidence type="ECO:0000256" key="6">
    <source>
        <dbReference type="ARBA" id="ARBA00023002"/>
    </source>
</evidence>
<dbReference type="PRINTS" id="PR00406">
    <property type="entry name" value="CYTB5RDTASE"/>
</dbReference>
<proteinExistence type="inferred from homology"/>
<dbReference type="InterPro" id="IPR001834">
    <property type="entry name" value="CBR-like"/>
</dbReference>
<gene>
    <name evidence="11" type="ORF">IWZ03DRAFT_380626</name>
</gene>
<protein>
    <recommendedName>
        <fullName evidence="9">NADH-cytochrome b5 reductase</fullName>
        <ecNumber evidence="9">1.6.2.2</ecNumber>
    </recommendedName>
</protein>
<comment type="subcellular location">
    <subcellularLocation>
        <location evidence="2">Mitochondrion outer membrane</location>
        <topology evidence="2">Single-pass membrane protein</topology>
    </subcellularLocation>
</comment>
<reference evidence="11 12" key="1">
    <citation type="submission" date="2024-04" db="EMBL/GenBank/DDBJ databases">
        <title>Phyllosticta paracitricarpa is synonymous to the EU quarantine fungus P. citricarpa based on phylogenomic analyses.</title>
        <authorList>
            <consortium name="Lawrence Berkeley National Laboratory"/>
            <person name="Van Ingen-Buijs V.A."/>
            <person name="Van Westerhoven A.C."/>
            <person name="Haridas S."/>
            <person name="Skiadas P."/>
            <person name="Martin F."/>
            <person name="Groenewald J.Z."/>
            <person name="Crous P.W."/>
            <person name="Seidl M.F."/>
        </authorList>
    </citation>
    <scope>NUCLEOTIDE SEQUENCE [LARGE SCALE GENOMIC DNA]</scope>
    <source>
        <strain evidence="11 12">CBS 123371</strain>
    </source>
</reference>
<dbReference type="CDD" id="cd06183">
    <property type="entry name" value="cyt_b5_reduct_like"/>
    <property type="match status" value="1"/>
</dbReference>
<keyword evidence="12" id="KW-1185">Reference proteome</keyword>
<evidence type="ECO:0000256" key="4">
    <source>
        <dbReference type="ARBA" id="ARBA00022630"/>
    </source>
</evidence>
<dbReference type="SUPFAM" id="SSF63380">
    <property type="entry name" value="Riboflavin synthase domain-like"/>
    <property type="match status" value="1"/>
</dbReference>
<dbReference type="InterPro" id="IPR039261">
    <property type="entry name" value="FNR_nucleotide-bd"/>
</dbReference>
<evidence type="ECO:0000256" key="9">
    <source>
        <dbReference type="RuleBase" id="RU361226"/>
    </source>
</evidence>
<evidence type="ECO:0000256" key="5">
    <source>
        <dbReference type="ARBA" id="ARBA00022827"/>
    </source>
</evidence>
<dbReference type="PROSITE" id="PS51384">
    <property type="entry name" value="FAD_FR"/>
    <property type="match status" value="1"/>
</dbReference>
<evidence type="ECO:0000313" key="11">
    <source>
        <dbReference type="EMBL" id="KAK7515843.1"/>
    </source>
</evidence>
<evidence type="ECO:0000313" key="12">
    <source>
        <dbReference type="Proteomes" id="UP001363622"/>
    </source>
</evidence>
<dbReference type="PANTHER" id="PTHR19370:SF101">
    <property type="entry name" value="NADH-CYTOCHROME B5 REDUCTASE"/>
    <property type="match status" value="1"/>
</dbReference>
<comment type="cofactor">
    <cofactor evidence="1 9">
        <name>FAD</name>
        <dbReference type="ChEBI" id="CHEBI:57692"/>
    </cofactor>
</comment>
<evidence type="ECO:0000256" key="2">
    <source>
        <dbReference type="ARBA" id="ARBA00004572"/>
    </source>
</evidence>
<dbReference type="EMBL" id="JBBPHU010000007">
    <property type="protein sequence ID" value="KAK7515843.1"/>
    <property type="molecule type" value="Genomic_DNA"/>
</dbReference>
<comment type="catalytic activity">
    <reaction evidence="9">
        <text>2 Fe(III)-[cytochrome b5] + NADH = 2 Fe(II)-[cytochrome b5] + NAD(+) + H(+)</text>
        <dbReference type="Rhea" id="RHEA:46680"/>
        <dbReference type="Rhea" id="RHEA-COMP:10438"/>
        <dbReference type="Rhea" id="RHEA-COMP:10439"/>
        <dbReference type="ChEBI" id="CHEBI:15378"/>
        <dbReference type="ChEBI" id="CHEBI:29033"/>
        <dbReference type="ChEBI" id="CHEBI:29034"/>
        <dbReference type="ChEBI" id="CHEBI:57540"/>
        <dbReference type="ChEBI" id="CHEBI:57945"/>
        <dbReference type="EC" id="1.6.2.2"/>
    </reaction>
</comment>
<dbReference type="PANTHER" id="PTHR19370">
    <property type="entry name" value="NADH-CYTOCHROME B5 REDUCTASE"/>
    <property type="match status" value="1"/>
</dbReference>
<evidence type="ECO:0000256" key="3">
    <source>
        <dbReference type="ARBA" id="ARBA00006105"/>
    </source>
</evidence>
<comment type="caution">
    <text evidence="11">The sequence shown here is derived from an EMBL/GenBank/DDBJ whole genome shotgun (WGS) entry which is preliminary data.</text>
</comment>
<dbReference type="Gene3D" id="3.40.50.80">
    <property type="entry name" value="Nucleotide-binding domain of ferredoxin-NADP reductase (FNR) module"/>
    <property type="match status" value="1"/>
</dbReference>
<sequence>MASKSNIPLCKMAARPLFASRITKVAATSAAASAGLFAYNQYHTRTVYAESTATATTMAESPKTFASGFKFTTLRLHSSEDISADLKKLRFELPEPEARSGMKLTSSLATVIRKPGGILPIFREYTPITDPDAPGYIELVVKKYPNGQLSTHLHSLAPGQTQLFAGPLTRYQWKPSSKQQEQHVAMIAGGTGICPMYQLLHGIFKNPADRTKVTLVWGVNNDAEIFLKDELDALQRRFPDRLNVVYAVSNPAPGSTHAKGRVTKELLQRVDLGAPGKVAKMFVCGPPGMEAAVAGSWNFGSNDGILRELGYTKAQVERL</sequence>
<keyword evidence="4 9" id="KW-0285">Flavoprotein</keyword>
<keyword evidence="6 9" id="KW-0560">Oxidoreductase</keyword>
<evidence type="ECO:0000256" key="7">
    <source>
        <dbReference type="ARBA" id="ARBA00023027"/>
    </source>
</evidence>
<keyword evidence="5 9" id="KW-0274">FAD</keyword>
<accession>A0ABR1KJE6</accession>
<dbReference type="InterPro" id="IPR001709">
    <property type="entry name" value="Flavoprot_Pyr_Nucl_cyt_Rdtase"/>
</dbReference>
<organism evidence="11 12">
    <name type="scientific">Phyllosticta citriasiana</name>
    <dbReference type="NCBI Taxonomy" id="595635"/>
    <lineage>
        <taxon>Eukaryota</taxon>
        <taxon>Fungi</taxon>
        <taxon>Dikarya</taxon>
        <taxon>Ascomycota</taxon>
        <taxon>Pezizomycotina</taxon>
        <taxon>Dothideomycetes</taxon>
        <taxon>Dothideomycetes incertae sedis</taxon>
        <taxon>Botryosphaeriales</taxon>
        <taxon>Phyllostictaceae</taxon>
        <taxon>Phyllosticta</taxon>
    </lineage>
</organism>
<dbReference type="InterPro" id="IPR008333">
    <property type="entry name" value="Cbr1-like_FAD-bd_dom"/>
</dbReference>
<feature type="domain" description="FAD-binding FR-type" evidence="10">
    <location>
        <begin position="69"/>
        <end position="174"/>
    </location>
</feature>
<dbReference type="InterPro" id="IPR017927">
    <property type="entry name" value="FAD-bd_FR_type"/>
</dbReference>
<dbReference type="EC" id="1.6.2.2" evidence="9"/>
<name>A0ABR1KJE6_9PEZI</name>
<evidence type="ECO:0000259" key="10">
    <source>
        <dbReference type="PROSITE" id="PS51384"/>
    </source>
</evidence>
<keyword evidence="8" id="KW-0472">Membrane</keyword>
<dbReference type="Gene3D" id="2.40.30.10">
    <property type="entry name" value="Translation factors"/>
    <property type="match status" value="1"/>
</dbReference>
<dbReference type="Pfam" id="PF00175">
    <property type="entry name" value="NAD_binding_1"/>
    <property type="match status" value="1"/>
</dbReference>
<evidence type="ECO:0000256" key="1">
    <source>
        <dbReference type="ARBA" id="ARBA00001974"/>
    </source>
</evidence>
<comment type="similarity">
    <text evidence="3 9">Belongs to the flavoprotein pyridine nucleotide cytochrome reductase family.</text>
</comment>
<dbReference type="InterPro" id="IPR001433">
    <property type="entry name" value="OxRdtase_FAD/NAD-bd"/>
</dbReference>
<dbReference type="Pfam" id="PF00970">
    <property type="entry name" value="FAD_binding_6"/>
    <property type="match status" value="1"/>
</dbReference>
<dbReference type="Proteomes" id="UP001363622">
    <property type="component" value="Unassembled WGS sequence"/>
</dbReference>
<keyword evidence="7 9" id="KW-0520">NAD</keyword>
<dbReference type="SUPFAM" id="SSF52343">
    <property type="entry name" value="Ferredoxin reductase-like, C-terminal NADP-linked domain"/>
    <property type="match status" value="1"/>
</dbReference>